<feature type="compositionally biased region" description="Low complexity" evidence="1">
    <location>
        <begin position="72"/>
        <end position="86"/>
    </location>
</feature>
<reference evidence="3 4" key="1">
    <citation type="journal article" date="2016" name="Mol. Biol. Evol.">
        <title>Comparative Genomics of Early-Diverging Mushroom-Forming Fungi Provides Insights into the Origins of Lignocellulose Decay Capabilities.</title>
        <authorList>
            <person name="Nagy L.G."/>
            <person name="Riley R."/>
            <person name="Tritt A."/>
            <person name="Adam C."/>
            <person name="Daum C."/>
            <person name="Floudas D."/>
            <person name="Sun H."/>
            <person name="Yadav J.S."/>
            <person name="Pangilinan J."/>
            <person name="Larsson K.H."/>
            <person name="Matsuura K."/>
            <person name="Barry K."/>
            <person name="Labutti K."/>
            <person name="Kuo R."/>
            <person name="Ohm R.A."/>
            <person name="Bhattacharya S.S."/>
            <person name="Shirouzu T."/>
            <person name="Yoshinaga Y."/>
            <person name="Martin F.M."/>
            <person name="Grigoriev I.V."/>
            <person name="Hibbett D.S."/>
        </authorList>
    </citation>
    <scope>NUCLEOTIDE SEQUENCE [LARGE SCALE GENOMIC DNA]</scope>
    <source>
        <strain evidence="3 4">HHB12029</strain>
    </source>
</reference>
<keyword evidence="2" id="KW-0732">Signal</keyword>
<organism evidence="3 4">
    <name type="scientific">Exidia glandulosa HHB12029</name>
    <dbReference type="NCBI Taxonomy" id="1314781"/>
    <lineage>
        <taxon>Eukaryota</taxon>
        <taxon>Fungi</taxon>
        <taxon>Dikarya</taxon>
        <taxon>Basidiomycota</taxon>
        <taxon>Agaricomycotina</taxon>
        <taxon>Agaricomycetes</taxon>
        <taxon>Auriculariales</taxon>
        <taxon>Exidiaceae</taxon>
        <taxon>Exidia</taxon>
    </lineage>
</organism>
<evidence type="ECO:0000256" key="1">
    <source>
        <dbReference type="SAM" id="MobiDB-lite"/>
    </source>
</evidence>
<accession>A0A166NLS9</accession>
<protein>
    <recommendedName>
        <fullName evidence="5">GPI anchored protein</fullName>
    </recommendedName>
</protein>
<sequence length="180" mass="17247">MHISIWIPLALALTLASAASTSVRKGGQSVESSFGFPGSSGSTTFLESVSGSDYSTVFTSSPDSVTSTFPGGESTSSGFISDSSTTTGGGGSTTTVSEPGTGTHTVSTPKGTGTGTGAGSGTITVTTTTTTTTTTTGTGAPEGGPSSGPDTNNTGAAPGRARVTAGIAALFGVALFSVNL</sequence>
<evidence type="ECO:0008006" key="5">
    <source>
        <dbReference type="Google" id="ProtNLM"/>
    </source>
</evidence>
<feature type="compositionally biased region" description="Low complexity" evidence="1">
    <location>
        <begin position="93"/>
        <end position="111"/>
    </location>
</feature>
<feature type="signal peptide" evidence="2">
    <location>
        <begin position="1"/>
        <end position="18"/>
    </location>
</feature>
<dbReference type="AlphaFoldDB" id="A0A166NLS9"/>
<dbReference type="InParanoid" id="A0A166NLS9"/>
<feature type="compositionally biased region" description="Low complexity" evidence="1">
    <location>
        <begin position="121"/>
        <end position="139"/>
    </location>
</feature>
<dbReference type="Proteomes" id="UP000077266">
    <property type="component" value="Unassembled WGS sequence"/>
</dbReference>
<feature type="compositionally biased region" description="Polar residues" evidence="1">
    <location>
        <begin position="57"/>
        <end position="69"/>
    </location>
</feature>
<evidence type="ECO:0000313" key="3">
    <source>
        <dbReference type="EMBL" id="KZV79307.1"/>
    </source>
</evidence>
<keyword evidence="4" id="KW-1185">Reference proteome</keyword>
<evidence type="ECO:0000313" key="4">
    <source>
        <dbReference type="Proteomes" id="UP000077266"/>
    </source>
</evidence>
<feature type="chain" id="PRO_5007877836" description="GPI anchored protein" evidence="2">
    <location>
        <begin position="19"/>
        <end position="180"/>
    </location>
</feature>
<dbReference type="EMBL" id="KV426640">
    <property type="protein sequence ID" value="KZV79307.1"/>
    <property type="molecule type" value="Genomic_DNA"/>
</dbReference>
<feature type="region of interest" description="Disordered" evidence="1">
    <location>
        <begin position="57"/>
        <end position="158"/>
    </location>
</feature>
<name>A0A166NLS9_EXIGL</name>
<proteinExistence type="predicted"/>
<evidence type="ECO:0000256" key="2">
    <source>
        <dbReference type="SAM" id="SignalP"/>
    </source>
</evidence>
<gene>
    <name evidence="3" type="ORF">EXIGLDRAFT_735278</name>
</gene>